<evidence type="ECO:0000313" key="3">
    <source>
        <dbReference type="EMBL" id="RIE00465.1"/>
    </source>
</evidence>
<dbReference type="Proteomes" id="UP000266340">
    <property type="component" value="Unassembled WGS sequence"/>
</dbReference>
<evidence type="ECO:0000256" key="1">
    <source>
        <dbReference type="ARBA" id="ARBA00022801"/>
    </source>
</evidence>
<dbReference type="SMART" id="SM00646">
    <property type="entry name" value="Ami_3"/>
    <property type="match status" value="1"/>
</dbReference>
<dbReference type="SUPFAM" id="SSF53187">
    <property type="entry name" value="Zn-dependent exopeptidases"/>
    <property type="match status" value="1"/>
</dbReference>
<gene>
    <name evidence="3" type="ORF">D3H35_28635</name>
</gene>
<dbReference type="EMBL" id="QXJM01000056">
    <property type="protein sequence ID" value="RIE00465.1"/>
    <property type="molecule type" value="Genomic_DNA"/>
</dbReference>
<evidence type="ECO:0000313" key="4">
    <source>
        <dbReference type="Proteomes" id="UP000266340"/>
    </source>
</evidence>
<name>A0A398CDG5_9BACL</name>
<feature type="domain" description="MurNAc-LAA" evidence="2">
    <location>
        <begin position="79"/>
        <end position="188"/>
    </location>
</feature>
<dbReference type="Gene3D" id="3.40.630.40">
    <property type="entry name" value="Zn-dependent exopeptidases"/>
    <property type="match status" value="1"/>
</dbReference>
<proteinExistence type="predicted"/>
<dbReference type="PANTHER" id="PTHR30404:SF0">
    <property type="entry name" value="N-ACETYLMURAMOYL-L-ALANINE AMIDASE AMIC"/>
    <property type="match status" value="1"/>
</dbReference>
<organism evidence="3 4">
    <name type="scientific">Cohnella faecalis</name>
    <dbReference type="NCBI Taxonomy" id="2315694"/>
    <lineage>
        <taxon>Bacteria</taxon>
        <taxon>Bacillati</taxon>
        <taxon>Bacillota</taxon>
        <taxon>Bacilli</taxon>
        <taxon>Bacillales</taxon>
        <taxon>Paenibacillaceae</taxon>
        <taxon>Cohnella</taxon>
    </lineage>
</organism>
<keyword evidence="4" id="KW-1185">Reference proteome</keyword>
<reference evidence="3 4" key="1">
    <citation type="submission" date="2018-09" db="EMBL/GenBank/DDBJ databases">
        <title>Cohnella cavernae sp. nov., isolated from a karst cave.</title>
        <authorList>
            <person name="Zhu H."/>
        </authorList>
    </citation>
    <scope>NUCLEOTIDE SEQUENCE [LARGE SCALE GENOMIC DNA]</scope>
    <source>
        <strain evidence="3 4">K2E09-144</strain>
    </source>
</reference>
<dbReference type="PANTHER" id="PTHR30404">
    <property type="entry name" value="N-ACETYLMURAMOYL-L-ALANINE AMIDASE"/>
    <property type="match status" value="1"/>
</dbReference>
<dbReference type="InterPro" id="IPR050695">
    <property type="entry name" value="N-acetylmuramoyl_amidase_3"/>
</dbReference>
<dbReference type="OrthoDB" id="9772024at2"/>
<comment type="caution">
    <text evidence="3">The sequence shown here is derived from an EMBL/GenBank/DDBJ whole genome shotgun (WGS) entry which is preliminary data.</text>
</comment>
<dbReference type="CDD" id="cd02696">
    <property type="entry name" value="MurNAc-LAA"/>
    <property type="match status" value="1"/>
</dbReference>
<dbReference type="GO" id="GO:0009253">
    <property type="term" value="P:peptidoglycan catabolic process"/>
    <property type="evidence" value="ECO:0007669"/>
    <property type="project" value="InterPro"/>
</dbReference>
<evidence type="ECO:0000259" key="2">
    <source>
        <dbReference type="SMART" id="SM00646"/>
    </source>
</evidence>
<sequence>MPSADVLIDAGHGGIDGGTHYGTILEKDINLAISRKLYLLLCSKGIAAVLNRTGDYALSEENRWHATRSRHRRDLSQRSALPNDIAASIFVSVHVNWSKRGNNRGPLVLHRKDGRSSLLASFLQDSLNKQQKARGAARDEGRFYVLNAVKAPSVIIETGFLSDARDREMLTNPRGQTRIAEAIANGIIAYRSFAP</sequence>
<accession>A0A398CDG5</accession>
<dbReference type="GO" id="GO:0030288">
    <property type="term" value="C:outer membrane-bounded periplasmic space"/>
    <property type="evidence" value="ECO:0007669"/>
    <property type="project" value="TreeGrafter"/>
</dbReference>
<dbReference type="Pfam" id="PF01520">
    <property type="entry name" value="Amidase_3"/>
    <property type="match status" value="1"/>
</dbReference>
<protein>
    <submittedName>
        <fullName evidence="3">N-acetylmuramoyl-L-alanine amidase</fullName>
    </submittedName>
</protein>
<dbReference type="InterPro" id="IPR002508">
    <property type="entry name" value="MurNAc-LAA_cat"/>
</dbReference>
<keyword evidence="1" id="KW-0378">Hydrolase</keyword>
<dbReference type="AlphaFoldDB" id="A0A398CDG5"/>
<dbReference type="GO" id="GO:0008745">
    <property type="term" value="F:N-acetylmuramoyl-L-alanine amidase activity"/>
    <property type="evidence" value="ECO:0007669"/>
    <property type="project" value="InterPro"/>
</dbReference>